<dbReference type="Gene3D" id="3.90.226.10">
    <property type="entry name" value="2-enoyl-CoA Hydratase, Chain A, domain 1"/>
    <property type="match status" value="1"/>
</dbReference>
<sequence>MTIRKVTVLGAGTMGAQLAAVLVNAGLKVKLLDIVIDDNDPNKISKAAYEKITHPKKPLLFDLALAPHLTYGNFQDDLADDDADLYLEAVKEDLEVKHQLWQQVAKTAKPEALFATNTSGIPIEAIAKVFSPEDKKRFFGLHFFNPPRIMKLVELIPNAETDPTIIDNVQTFTQEVLGKGVIVVNDVPGFVANRIGTQTMNDIMYRAEQQGFSITEVDALTGKIIGRPKTGTYALSDLVGLDIAVSVIRGLQQVPEEAPYFHDIQVVNTLYEAGALGRKTKQGFYKKDRKHKQRLVYDVEQQDYVPVTQPELPILASFNKDLAHNLDVIFNATDTAGQFLWETLRNNFYYAALNVPKATDDFRDIDRALVWGFNWKLGPFQLWDLMGFDRVKMRIEAELGTLPEWIQQIDEGFYGECDTIEYVTPIEHQLDKILWQRRDSQLAIVNDKQLLLKLRSQNNVITDAFNDDLVEAIDLLENEPYSSMVIYADGPHFSVGANLYEMKKAHETRQVDELIAPAIDQLHASFNRLKYSEKPVVTAIQGRVLGGGCELVLHSPFVVASSETYIGLVEAGVGLLPSGGGLAEMSDRILQTSHMMNDKQASMTEVLMTIGLAKVSTNAFEARRYGFLRPTDTIIFNQERRVEIALQRAQFEADAHYMPTPKRQYIALGQDFLALAQGQLDAQRLGHYISDHDYNIALRIATVLSGGDLPRNTYINQRYIQKLEKVHFLELIKTEKTYERIAYMLKHGKPLRN</sequence>
<dbReference type="PANTHER" id="PTHR48075">
    <property type="entry name" value="3-HYDROXYACYL-COA DEHYDROGENASE FAMILY PROTEIN"/>
    <property type="match status" value="1"/>
</dbReference>
<dbReference type="CDD" id="cd06558">
    <property type="entry name" value="crotonase-like"/>
    <property type="match status" value="1"/>
</dbReference>
<evidence type="ECO:0000256" key="6">
    <source>
        <dbReference type="ARBA" id="ARBA00022963"/>
    </source>
</evidence>
<keyword evidence="7" id="KW-0560">Oxidoreductase</keyword>
<dbReference type="InterPro" id="IPR029045">
    <property type="entry name" value="ClpP/crotonase-like_dom_sf"/>
</dbReference>
<comment type="pathway">
    <text evidence="1">Lipid metabolism; fatty acid beta-oxidation.</text>
</comment>
<dbReference type="GO" id="GO:0070403">
    <property type="term" value="F:NAD+ binding"/>
    <property type="evidence" value="ECO:0007669"/>
    <property type="project" value="InterPro"/>
</dbReference>
<dbReference type="Gene3D" id="3.40.50.720">
    <property type="entry name" value="NAD(P)-binding Rossmann-like Domain"/>
    <property type="match status" value="1"/>
</dbReference>
<dbReference type="SUPFAM" id="SSF51735">
    <property type="entry name" value="NAD(P)-binding Rossmann-fold domains"/>
    <property type="match status" value="1"/>
</dbReference>
<accession>A0A2A4GXQ1</accession>
<dbReference type="GO" id="GO:0004300">
    <property type="term" value="F:enoyl-CoA hydratase activity"/>
    <property type="evidence" value="ECO:0007669"/>
    <property type="project" value="UniProtKB-EC"/>
</dbReference>
<dbReference type="SUPFAM" id="SSF48179">
    <property type="entry name" value="6-phosphogluconate dehydrogenase C-terminal domain-like"/>
    <property type="match status" value="2"/>
</dbReference>
<keyword evidence="6" id="KW-0442">Lipid degradation</keyword>
<dbReference type="InterPro" id="IPR001753">
    <property type="entry name" value="Enoyl-CoA_hydra/iso"/>
</dbReference>
<evidence type="ECO:0000256" key="4">
    <source>
        <dbReference type="ARBA" id="ARBA00012076"/>
    </source>
</evidence>
<evidence type="ECO:0000256" key="3">
    <source>
        <dbReference type="ARBA" id="ARBA00009463"/>
    </source>
</evidence>
<keyword evidence="9" id="KW-0443">Lipid metabolism</keyword>
<dbReference type="InterPro" id="IPR008927">
    <property type="entry name" value="6-PGluconate_DH-like_C_sf"/>
</dbReference>
<dbReference type="PROSITE" id="PS00166">
    <property type="entry name" value="ENOYL_COA_HYDRATASE"/>
    <property type="match status" value="1"/>
</dbReference>
<dbReference type="Pfam" id="PF00725">
    <property type="entry name" value="3HCDH"/>
    <property type="match status" value="1"/>
</dbReference>
<dbReference type="InterPro" id="IPR018376">
    <property type="entry name" value="Enoyl-CoA_hyd/isom_CS"/>
</dbReference>
<name>A0A2A4GXQ1_9STAP</name>
<keyword evidence="8" id="KW-0520">NAD</keyword>
<dbReference type="GO" id="GO:0006635">
    <property type="term" value="P:fatty acid beta-oxidation"/>
    <property type="evidence" value="ECO:0007669"/>
    <property type="project" value="UniProtKB-UniPathway"/>
</dbReference>
<evidence type="ECO:0000256" key="8">
    <source>
        <dbReference type="ARBA" id="ARBA00023027"/>
    </source>
</evidence>
<evidence type="ECO:0000259" key="12">
    <source>
        <dbReference type="Pfam" id="PF00725"/>
    </source>
</evidence>
<comment type="caution">
    <text evidence="14">The sequence shown here is derived from an EMBL/GenBank/DDBJ whole genome shotgun (WGS) entry which is preliminary data.</text>
</comment>
<dbReference type="InterPro" id="IPR036291">
    <property type="entry name" value="NAD(P)-bd_dom_sf"/>
</dbReference>
<dbReference type="PANTHER" id="PTHR48075:SF7">
    <property type="entry name" value="3-HYDROXYACYL-COA DEHYDROGENASE-RELATED"/>
    <property type="match status" value="1"/>
</dbReference>
<evidence type="ECO:0000259" key="13">
    <source>
        <dbReference type="Pfam" id="PF02737"/>
    </source>
</evidence>
<dbReference type="Pfam" id="PF00378">
    <property type="entry name" value="ECH_1"/>
    <property type="match status" value="1"/>
</dbReference>
<gene>
    <name evidence="14" type="ORF">B5C08_06565</name>
</gene>
<evidence type="ECO:0000256" key="9">
    <source>
        <dbReference type="ARBA" id="ARBA00023098"/>
    </source>
</evidence>
<evidence type="ECO:0000256" key="5">
    <source>
        <dbReference type="ARBA" id="ARBA00022832"/>
    </source>
</evidence>
<evidence type="ECO:0000313" key="14">
    <source>
        <dbReference type="EMBL" id="PCF55308.1"/>
    </source>
</evidence>
<evidence type="ECO:0000256" key="10">
    <source>
        <dbReference type="ARBA" id="ARBA00049556"/>
    </source>
</evidence>
<dbReference type="Pfam" id="PF02737">
    <property type="entry name" value="3HCDH_N"/>
    <property type="match status" value="1"/>
</dbReference>
<dbReference type="UniPathway" id="UPA00659"/>
<dbReference type="InterPro" id="IPR006108">
    <property type="entry name" value="3HC_DH_C"/>
</dbReference>
<evidence type="ECO:0000256" key="2">
    <source>
        <dbReference type="ARBA" id="ARBA00008750"/>
    </source>
</evidence>
<dbReference type="AlphaFoldDB" id="A0A2A4GXQ1"/>
<evidence type="ECO:0000313" key="15">
    <source>
        <dbReference type="Proteomes" id="UP000218335"/>
    </source>
</evidence>
<feature type="domain" description="3-hydroxyacyl-CoA dehydrogenase C-terminal" evidence="12">
    <location>
        <begin position="189"/>
        <end position="286"/>
    </location>
</feature>
<feature type="domain" description="3-hydroxyacyl-CoA dehydrogenase NAD binding" evidence="13">
    <location>
        <begin position="5"/>
        <end position="187"/>
    </location>
</feature>
<dbReference type="InterPro" id="IPR006176">
    <property type="entry name" value="3-OHacyl-CoA_DH_NAD-bd"/>
</dbReference>
<keyword evidence="5" id="KW-0276">Fatty acid metabolism</keyword>
<dbReference type="Proteomes" id="UP000218335">
    <property type="component" value="Unassembled WGS sequence"/>
</dbReference>
<protein>
    <recommendedName>
        <fullName evidence="4">enoyl-CoA hydratase</fullName>
        <ecNumber evidence="4">4.2.1.17</ecNumber>
    </recommendedName>
</protein>
<evidence type="ECO:0000256" key="11">
    <source>
        <dbReference type="RuleBase" id="RU003707"/>
    </source>
</evidence>
<dbReference type="RefSeq" id="WP_096638122.1">
    <property type="nucleotide sequence ID" value="NZ_MWRM01000007.1"/>
</dbReference>
<evidence type="ECO:0000256" key="7">
    <source>
        <dbReference type="ARBA" id="ARBA00023002"/>
    </source>
</evidence>
<dbReference type="EC" id="4.2.1.17" evidence="4"/>
<evidence type="ECO:0000256" key="1">
    <source>
        <dbReference type="ARBA" id="ARBA00005005"/>
    </source>
</evidence>
<comment type="catalytic activity">
    <reaction evidence="10">
        <text>a (3S)-3-hydroxyacyl-CoA + NAD(+) = a 3-oxoacyl-CoA + NADH + H(+)</text>
        <dbReference type="Rhea" id="RHEA:22432"/>
        <dbReference type="ChEBI" id="CHEBI:15378"/>
        <dbReference type="ChEBI" id="CHEBI:57318"/>
        <dbReference type="ChEBI" id="CHEBI:57540"/>
        <dbReference type="ChEBI" id="CHEBI:57945"/>
        <dbReference type="ChEBI" id="CHEBI:90726"/>
        <dbReference type="EC" id="1.1.1.35"/>
    </reaction>
</comment>
<comment type="similarity">
    <text evidence="11">Belongs to the enoyl-CoA hydratase/isomerase family.</text>
</comment>
<organism evidence="14 15">
    <name type="scientific">Staphylococcus delphini</name>
    <dbReference type="NCBI Taxonomy" id="53344"/>
    <lineage>
        <taxon>Bacteria</taxon>
        <taxon>Bacillati</taxon>
        <taxon>Bacillota</taxon>
        <taxon>Bacilli</taxon>
        <taxon>Bacillales</taxon>
        <taxon>Staphylococcaceae</taxon>
        <taxon>Staphylococcus</taxon>
        <taxon>Staphylococcus intermedius group</taxon>
    </lineage>
</organism>
<dbReference type="GO" id="GO:0003857">
    <property type="term" value="F:(3S)-3-hydroxyacyl-CoA dehydrogenase (NAD+) activity"/>
    <property type="evidence" value="ECO:0007669"/>
    <property type="project" value="UniProtKB-EC"/>
</dbReference>
<comment type="similarity">
    <text evidence="3">Belongs to the 3-hydroxyacyl-CoA dehydrogenase family.</text>
</comment>
<reference evidence="14 15" key="1">
    <citation type="journal article" date="2017" name="PLoS ONE">
        <title>Development of a real-time PCR for detection of Staphylococcus pseudintermedius using a novel automated comparison of whole-genome sequences.</title>
        <authorList>
            <person name="Verstappen K.M."/>
            <person name="Huijbregts L."/>
            <person name="Spaninks M."/>
            <person name="Wagenaar J.A."/>
            <person name="Fluit A.C."/>
            <person name="Duim B."/>
        </authorList>
    </citation>
    <scope>NUCLEOTIDE SEQUENCE [LARGE SCALE GENOMIC DNA]</scope>
    <source>
        <strain evidence="14 15">215070706401-1</strain>
    </source>
</reference>
<comment type="similarity">
    <text evidence="2">In the N-terminal section; belongs to the enoyl-CoA hydratase/isomerase family.</text>
</comment>
<proteinExistence type="inferred from homology"/>
<dbReference type="Gene3D" id="1.10.1040.50">
    <property type="match status" value="1"/>
</dbReference>
<dbReference type="SUPFAM" id="SSF52096">
    <property type="entry name" value="ClpP/crotonase"/>
    <property type="match status" value="1"/>
</dbReference>
<dbReference type="EMBL" id="MWUU01000007">
    <property type="protein sequence ID" value="PCF55308.1"/>
    <property type="molecule type" value="Genomic_DNA"/>
</dbReference>